<dbReference type="Gene3D" id="3.40.50.2000">
    <property type="entry name" value="Glycogen Phosphorylase B"/>
    <property type="match status" value="2"/>
</dbReference>
<dbReference type="CDD" id="cd03801">
    <property type="entry name" value="GT4_PimA-like"/>
    <property type="match status" value="1"/>
</dbReference>
<gene>
    <name evidence="2" type="ORF">Pmgp_02454</name>
</gene>
<feature type="transmembrane region" description="Helical" evidence="1">
    <location>
        <begin position="54"/>
        <end position="76"/>
    </location>
</feature>
<keyword evidence="3" id="KW-1185">Reference proteome</keyword>
<dbReference type="PANTHER" id="PTHR12526">
    <property type="entry name" value="GLYCOSYLTRANSFERASE"/>
    <property type="match status" value="1"/>
</dbReference>
<evidence type="ECO:0000256" key="1">
    <source>
        <dbReference type="SAM" id="Phobius"/>
    </source>
</evidence>
<dbReference type="EMBL" id="QFFZ01000028">
    <property type="protein sequence ID" value="TEB10352.1"/>
    <property type="molecule type" value="Genomic_DNA"/>
</dbReference>
<dbReference type="Proteomes" id="UP000297597">
    <property type="component" value="Unassembled WGS sequence"/>
</dbReference>
<dbReference type="SUPFAM" id="SSF53756">
    <property type="entry name" value="UDP-Glycosyltransferase/glycogen phosphorylase"/>
    <property type="match status" value="1"/>
</dbReference>
<dbReference type="AlphaFoldDB" id="A0A4Y7RNV2"/>
<comment type="caution">
    <text evidence="2">The sequence shown here is derived from an EMBL/GenBank/DDBJ whole genome shotgun (WGS) entry which is preliminary data.</text>
</comment>
<evidence type="ECO:0008006" key="4">
    <source>
        <dbReference type="Google" id="ProtNLM"/>
    </source>
</evidence>
<sequence>MKVLFLPTASWNDPPSRYRIYQYLDHLRRQGIVADCRPGVSDYVYTRYAPYKGIIAKFVFFGISALSRILACFIIWRYDTIFIQRLVLPHIYPLPEILICMIAGLLGKSIIFDFDDAIYATSLHRKKTLAEKFTDPNRVARVIAKCDTIIAGNSYLADYARTYNNNVVIIPTSIDLVRYPVKQYNGKKPGEPYVIGWIGMPGSLPYLNILKPVFQEIARSYNILIRIIGGQNFECPGVKVEHLMWSLESEVGQILSFDVGVMPLTESEEARGKCGLKLLQYMAAGVAAVASPVSANNEIVKDGVNGYLALSLGEWSDKICSLLRSERLRREMGRLGRECVEQRFSIQSSLPMLIKVIRGQATQVLGGFR</sequence>
<dbReference type="Pfam" id="PF13692">
    <property type="entry name" value="Glyco_trans_1_4"/>
    <property type="match status" value="1"/>
</dbReference>
<protein>
    <recommendedName>
        <fullName evidence="4">Glycosyl transferase family 1 domain-containing protein</fullName>
    </recommendedName>
</protein>
<organism evidence="2 3">
    <name type="scientific">Pelotomaculum propionicicum</name>
    <dbReference type="NCBI Taxonomy" id="258475"/>
    <lineage>
        <taxon>Bacteria</taxon>
        <taxon>Bacillati</taxon>
        <taxon>Bacillota</taxon>
        <taxon>Clostridia</taxon>
        <taxon>Eubacteriales</taxon>
        <taxon>Desulfotomaculaceae</taxon>
        <taxon>Pelotomaculum</taxon>
    </lineage>
</organism>
<dbReference type="RefSeq" id="WP_134214278.1">
    <property type="nucleotide sequence ID" value="NZ_QFFZ01000028.1"/>
</dbReference>
<accession>A0A4Y7RNV2</accession>
<evidence type="ECO:0000313" key="3">
    <source>
        <dbReference type="Proteomes" id="UP000297597"/>
    </source>
</evidence>
<proteinExistence type="predicted"/>
<reference evidence="2 3" key="1">
    <citation type="journal article" date="2018" name="Environ. Microbiol.">
        <title>Novel energy conservation strategies and behaviour of Pelotomaculum schinkii driving syntrophic propionate catabolism.</title>
        <authorList>
            <person name="Hidalgo-Ahumada C.A.P."/>
            <person name="Nobu M.K."/>
            <person name="Narihiro T."/>
            <person name="Tamaki H."/>
            <person name="Liu W.T."/>
            <person name="Kamagata Y."/>
            <person name="Stams A.J.M."/>
            <person name="Imachi H."/>
            <person name="Sousa D.Z."/>
        </authorList>
    </citation>
    <scope>NUCLEOTIDE SEQUENCE [LARGE SCALE GENOMIC DNA]</scope>
    <source>
        <strain evidence="2 3">MGP</strain>
    </source>
</reference>
<name>A0A4Y7RNV2_9FIRM</name>
<keyword evidence="1" id="KW-1133">Transmembrane helix</keyword>
<keyword evidence="1" id="KW-0472">Membrane</keyword>
<dbReference type="OrthoDB" id="9815351at2"/>
<dbReference type="PANTHER" id="PTHR12526:SF630">
    <property type="entry name" value="GLYCOSYLTRANSFERASE"/>
    <property type="match status" value="1"/>
</dbReference>
<evidence type="ECO:0000313" key="2">
    <source>
        <dbReference type="EMBL" id="TEB10352.1"/>
    </source>
</evidence>
<keyword evidence="1" id="KW-0812">Transmembrane</keyword>